<keyword evidence="3" id="KW-1185">Reference proteome</keyword>
<dbReference type="InterPro" id="IPR002182">
    <property type="entry name" value="NB-ARC"/>
</dbReference>
<dbReference type="PANTHER" id="PTHR35205">
    <property type="entry name" value="NB-ARC AND TPR DOMAIN PROTEIN"/>
    <property type="match status" value="1"/>
</dbReference>
<feature type="domain" description="NB-ARC" evidence="1">
    <location>
        <begin position="69"/>
        <end position="187"/>
    </location>
</feature>
<dbReference type="AlphaFoldDB" id="A0A1V6SJ37"/>
<dbReference type="InterPro" id="IPR027417">
    <property type="entry name" value="P-loop_NTPase"/>
</dbReference>
<dbReference type="OrthoDB" id="5986190at2759"/>
<dbReference type="STRING" id="303698.A0A1V6SJ37"/>
<comment type="caution">
    <text evidence="2">The sequence shown here is derived from an EMBL/GenBank/DDBJ whole genome shotgun (WGS) entry which is preliminary data.</text>
</comment>
<dbReference type="Gene3D" id="3.40.50.300">
    <property type="entry name" value="P-loop containing nucleotide triphosphate hydrolases"/>
    <property type="match status" value="1"/>
</dbReference>
<dbReference type="Proteomes" id="UP000191285">
    <property type="component" value="Unassembled WGS sequence"/>
</dbReference>
<reference evidence="3" key="1">
    <citation type="journal article" date="2017" name="Nat. Microbiol.">
        <title>Global analysis of biosynthetic gene clusters reveals vast potential of secondary metabolite production in Penicillium species.</title>
        <authorList>
            <person name="Nielsen J.C."/>
            <person name="Grijseels S."/>
            <person name="Prigent S."/>
            <person name="Ji B."/>
            <person name="Dainat J."/>
            <person name="Nielsen K.F."/>
            <person name="Frisvad J.C."/>
            <person name="Workman M."/>
            <person name="Nielsen J."/>
        </authorList>
    </citation>
    <scope>NUCLEOTIDE SEQUENCE [LARGE SCALE GENOMIC DNA]</scope>
    <source>
        <strain evidence="3">IBT 24891</strain>
    </source>
</reference>
<sequence length="418" mass="47538">MTSISVDFGNANLGSQVGINYGSIHLAPGRERSETPPPPLSNVPFRRDPDFVNRGTLLDQIYEKGTSPRARIALVGLGGVGKSQLAIECCYRIRDRSPSTWVLWVHASSLPRFEQSCRDIADRLKIPGRQNPEADVFKLLHDWLHDESKGKWVLVLDNVDDDRFLHRVPRTKQDGCESGRSYITERSIWAYFPESLKGSIFITSRSRQTVSRMVENSDIITVKPMDEAHTIVLFEKKLEANTPRKEIVQLIAALEFMPLAIVQAAAYIKKRAPRLSVPHYLETFRASDYRKISLLGYKGGSIRRDWKAKNSILITWQISFDYISQIRPTAAGLLSLINFFDTQKIPIALLQEGKKIKDGTESLPAIYTEEKHYNACQDEESGESSLFETFEDDILMLRDYSLITICPDNSNFEMHRLV</sequence>
<evidence type="ECO:0000313" key="3">
    <source>
        <dbReference type="Proteomes" id="UP000191285"/>
    </source>
</evidence>
<evidence type="ECO:0000259" key="1">
    <source>
        <dbReference type="Pfam" id="PF00931"/>
    </source>
</evidence>
<dbReference type="Pfam" id="PF00931">
    <property type="entry name" value="NB-ARC"/>
    <property type="match status" value="1"/>
</dbReference>
<dbReference type="EMBL" id="MLKD01000046">
    <property type="protein sequence ID" value="OQE13759.1"/>
    <property type="molecule type" value="Genomic_DNA"/>
</dbReference>
<dbReference type="SUPFAM" id="SSF52540">
    <property type="entry name" value="P-loop containing nucleoside triphosphate hydrolases"/>
    <property type="match status" value="1"/>
</dbReference>
<gene>
    <name evidence="2" type="ORF">PENSTE_c046G05998</name>
</gene>
<organism evidence="2 3">
    <name type="scientific">Penicillium steckii</name>
    <dbReference type="NCBI Taxonomy" id="303698"/>
    <lineage>
        <taxon>Eukaryota</taxon>
        <taxon>Fungi</taxon>
        <taxon>Dikarya</taxon>
        <taxon>Ascomycota</taxon>
        <taxon>Pezizomycotina</taxon>
        <taxon>Eurotiomycetes</taxon>
        <taxon>Eurotiomycetidae</taxon>
        <taxon>Eurotiales</taxon>
        <taxon>Aspergillaceae</taxon>
        <taxon>Penicillium</taxon>
    </lineage>
</organism>
<name>A0A1V6SJ37_9EURO</name>
<proteinExistence type="predicted"/>
<accession>A0A1V6SJ37</accession>
<protein>
    <recommendedName>
        <fullName evidence="1">NB-ARC domain-containing protein</fullName>
    </recommendedName>
</protein>
<evidence type="ECO:0000313" key="2">
    <source>
        <dbReference type="EMBL" id="OQE13759.1"/>
    </source>
</evidence>
<dbReference type="PANTHER" id="PTHR35205:SF1">
    <property type="entry name" value="ZU5 DOMAIN-CONTAINING PROTEIN"/>
    <property type="match status" value="1"/>
</dbReference>